<keyword evidence="2" id="KW-1185">Reference proteome</keyword>
<gene>
    <name evidence="1" type="ORF">ES676_09385</name>
</gene>
<protein>
    <submittedName>
        <fullName evidence="1">Uncharacterized protein</fullName>
    </submittedName>
</protein>
<dbReference type="Proteomes" id="UP000323324">
    <property type="component" value="Unassembled WGS sequence"/>
</dbReference>
<evidence type="ECO:0000313" key="1">
    <source>
        <dbReference type="EMBL" id="TYB73946.1"/>
    </source>
</evidence>
<name>A0A8H2QJ46_9FLAO</name>
<evidence type="ECO:0000313" key="2">
    <source>
        <dbReference type="Proteomes" id="UP000323324"/>
    </source>
</evidence>
<reference evidence="1 2" key="1">
    <citation type="submission" date="2019-08" db="EMBL/GenBank/DDBJ databases">
        <title>Genomes of Antarctic Bizionia species.</title>
        <authorList>
            <person name="Bowman J.P."/>
        </authorList>
    </citation>
    <scope>NUCLEOTIDE SEQUENCE [LARGE SCALE GENOMIC DNA]</scope>
    <source>
        <strain evidence="1 2">HFD</strain>
    </source>
</reference>
<sequence>MKFSLIPSSNNLGESTMSIQDYYALTDTDVRSNLNNESKVTFSKLEDLPRFLNSKNNVAAKSNNFVTISSIANLSDKIKLDFYGIFNTAEQEENYSRELLFKSPQNLDEINENNKIIEKNYFGVLQLKSIYKPYKNSVLTLNNYINIDNTTQDKDIENLTNEKYINTKETNKPKKN</sequence>
<dbReference type="EMBL" id="VSKM01000008">
    <property type="protein sequence ID" value="TYB73946.1"/>
    <property type="molecule type" value="Genomic_DNA"/>
</dbReference>
<comment type="caution">
    <text evidence="1">The sequence shown here is derived from an EMBL/GenBank/DDBJ whole genome shotgun (WGS) entry which is preliminary data.</text>
</comment>
<dbReference type="RefSeq" id="WP_148370067.1">
    <property type="nucleotide sequence ID" value="NZ_VSKM01000008.1"/>
</dbReference>
<organism evidence="1 2">
    <name type="scientific">Bizionia saleffrena</name>
    <dbReference type="NCBI Taxonomy" id="291189"/>
    <lineage>
        <taxon>Bacteria</taxon>
        <taxon>Pseudomonadati</taxon>
        <taxon>Bacteroidota</taxon>
        <taxon>Flavobacteriia</taxon>
        <taxon>Flavobacteriales</taxon>
        <taxon>Flavobacteriaceae</taxon>
        <taxon>Bizionia</taxon>
    </lineage>
</organism>
<accession>A0A8H2QJ46</accession>
<proteinExistence type="predicted"/>
<dbReference type="AlphaFoldDB" id="A0A8H2QJ46"/>